<dbReference type="GO" id="GO:0004373">
    <property type="term" value="F:alpha-1,4-glucan glucosyltransferase (UDP-glucose donor) activity"/>
    <property type="evidence" value="ECO:0007669"/>
    <property type="project" value="InterPro"/>
</dbReference>
<comment type="pathway">
    <text evidence="7">Glycan biosynthesis; glycogen biosynthesis.</text>
</comment>
<dbReference type="InterPro" id="IPR011835">
    <property type="entry name" value="GS/SS"/>
</dbReference>
<evidence type="ECO:0000259" key="9">
    <source>
        <dbReference type="Pfam" id="PF08323"/>
    </source>
</evidence>
<dbReference type="RefSeq" id="WP_008201448.1">
    <property type="nucleotide sequence ID" value="NZ_BHVO01000019.1"/>
</dbReference>
<dbReference type="Gene3D" id="3.40.50.2000">
    <property type="entry name" value="Glycogen Phosphorylase B"/>
    <property type="match status" value="2"/>
</dbReference>
<evidence type="ECO:0000256" key="4">
    <source>
        <dbReference type="ARBA" id="ARBA00022676"/>
    </source>
</evidence>
<dbReference type="PANTHER" id="PTHR45825:SF11">
    <property type="entry name" value="ALPHA AMYLASE DOMAIN-CONTAINING PROTEIN"/>
    <property type="match status" value="1"/>
</dbReference>
<protein>
    <recommendedName>
        <fullName evidence="7">Glycogen synthase</fullName>
        <ecNumber evidence="7">2.4.1.21</ecNumber>
    </recommendedName>
    <alternativeName>
        <fullName evidence="7">Starch [bacterial glycogen] synthase</fullName>
    </alternativeName>
</protein>
<evidence type="ECO:0000313" key="10">
    <source>
        <dbReference type="EMBL" id="GCA70050.1"/>
    </source>
</evidence>
<dbReference type="EMBL" id="BHVO01000019">
    <property type="protein sequence ID" value="GCA70050.1"/>
    <property type="molecule type" value="Genomic_DNA"/>
</dbReference>
<dbReference type="SUPFAM" id="SSF53756">
    <property type="entry name" value="UDP-Glycosyltransferase/glycogen phosphorylase"/>
    <property type="match status" value="1"/>
</dbReference>
<dbReference type="GO" id="GO:0005978">
    <property type="term" value="P:glycogen biosynthetic process"/>
    <property type="evidence" value="ECO:0007669"/>
    <property type="project" value="UniProtKB-UniRule"/>
</dbReference>
<dbReference type="GO" id="GO:0009011">
    <property type="term" value="F:alpha-1,4-glucan glucosyltransferase (ADP-glucose donor) activity"/>
    <property type="evidence" value="ECO:0007669"/>
    <property type="project" value="UniProtKB-UniRule"/>
</dbReference>
<evidence type="ECO:0000256" key="7">
    <source>
        <dbReference type="HAMAP-Rule" id="MF_00484"/>
    </source>
</evidence>
<name>A0A5A5R300_MICAE</name>
<organism evidence="10 11">
    <name type="scientific">Microcystis aeruginosa NIES-2519</name>
    <dbReference type="NCBI Taxonomy" id="2303981"/>
    <lineage>
        <taxon>Bacteria</taxon>
        <taxon>Bacillati</taxon>
        <taxon>Cyanobacteriota</taxon>
        <taxon>Cyanophyceae</taxon>
        <taxon>Oscillatoriophycideae</taxon>
        <taxon>Chroococcales</taxon>
        <taxon>Microcystaceae</taxon>
        <taxon>Microcystis</taxon>
    </lineage>
</organism>
<evidence type="ECO:0000259" key="8">
    <source>
        <dbReference type="Pfam" id="PF00534"/>
    </source>
</evidence>
<dbReference type="NCBIfam" id="NF001900">
    <property type="entry name" value="PRK00654.1-3"/>
    <property type="match status" value="1"/>
</dbReference>
<dbReference type="Proteomes" id="UP000323569">
    <property type="component" value="Unassembled WGS sequence"/>
</dbReference>
<keyword evidence="5 7" id="KW-0808">Transferase</keyword>
<feature type="binding site" evidence="7">
    <location>
        <position position="15"/>
    </location>
    <ligand>
        <name>ADP-alpha-D-glucose</name>
        <dbReference type="ChEBI" id="CHEBI:57498"/>
    </ligand>
</feature>
<comment type="similarity">
    <text evidence="3 7">Belongs to the glycosyltransferase 1 family. Bacterial/plant glycogen synthase subfamily.</text>
</comment>
<feature type="domain" description="Starch synthase catalytic" evidence="9">
    <location>
        <begin position="2"/>
        <end position="215"/>
    </location>
</feature>
<sequence>MRILFVGAEAAPIAKVGGMGDVIGALPKVLRQLGHDVRIFLPYYGFLQEKMDIPSEPIWSGFAMFQDFLVYETVLPDTDIPLYLFGHLAFSGRNIYGGEDEAWRFTLFANGAAEFAWNYWKPQVIHCHDWHTGMIPVWMHQDPDISTVFTIHNLAYQGPWREALEKMTWCPWYMQGDNTMAAAVQFANRVTTVSPTYARQIQTPIYGENLEGLLSYISGNLVGIVNGIDTEVYNPAKDVYLKQNFTPETIEKRLANKIALQEEVGLQVSRNAFVMGMVTRLVEQKGIDLVMQILDRFLTYTDAQLIILGTGDRYYETQLWEMTSRFRGRMSLHLLYSDALSRRIYGGADALLMPSRFEPCGISQLMAMRYGCIPMVRRTGGLVDTVSFHDPIQQKGTGFSFDRYEPLDLFTCMIRTWESFRYKQDWQKLQQRAMTQDFSWYKSALEYLKIYKQITGQSEQLSDEEKDKFVALTSS</sequence>
<dbReference type="AlphaFoldDB" id="A0A5A5R300"/>
<evidence type="ECO:0000256" key="1">
    <source>
        <dbReference type="ARBA" id="ARBA00001478"/>
    </source>
</evidence>
<evidence type="ECO:0000256" key="6">
    <source>
        <dbReference type="ARBA" id="ARBA00023056"/>
    </source>
</evidence>
<dbReference type="NCBIfam" id="TIGR02095">
    <property type="entry name" value="glgA"/>
    <property type="match status" value="1"/>
</dbReference>
<evidence type="ECO:0000256" key="5">
    <source>
        <dbReference type="ARBA" id="ARBA00022679"/>
    </source>
</evidence>
<dbReference type="PANTHER" id="PTHR45825">
    <property type="entry name" value="GRANULE-BOUND STARCH SYNTHASE 1, CHLOROPLASTIC/AMYLOPLASTIC"/>
    <property type="match status" value="1"/>
</dbReference>
<comment type="caution">
    <text evidence="10">The sequence shown here is derived from an EMBL/GenBank/DDBJ whole genome shotgun (WGS) entry which is preliminary data.</text>
</comment>
<dbReference type="CDD" id="cd03791">
    <property type="entry name" value="GT5_Glycogen_synthase_DULL1-like"/>
    <property type="match status" value="1"/>
</dbReference>
<accession>A0A5A5R300</accession>
<dbReference type="InterPro" id="IPR001296">
    <property type="entry name" value="Glyco_trans_1"/>
</dbReference>
<comment type="function">
    <text evidence="2 7">Synthesizes alpha-1,4-glucan chains using ADP-glucose.</text>
</comment>
<keyword evidence="4 7" id="KW-0328">Glycosyltransferase</keyword>
<gene>
    <name evidence="10" type="primary">glgA_2</name>
    <name evidence="7" type="synonym">glgA</name>
    <name evidence="10" type="ORF">MiYa_01582</name>
</gene>
<feature type="domain" description="Glycosyl transferase family 1" evidence="8">
    <location>
        <begin position="272"/>
        <end position="405"/>
    </location>
</feature>
<comment type="catalytic activity">
    <reaction evidence="1 7">
        <text>[(1-&gt;4)-alpha-D-glucosyl](n) + ADP-alpha-D-glucose = [(1-&gt;4)-alpha-D-glucosyl](n+1) + ADP + H(+)</text>
        <dbReference type="Rhea" id="RHEA:18189"/>
        <dbReference type="Rhea" id="RHEA-COMP:9584"/>
        <dbReference type="Rhea" id="RHEA-COMP:9587"/>
        <dbReference type="ChEBI" id="CHEBI:15378"/>
        <dbReference type="ChEBI" id="CHEBI:15444"/>
        <dbReference type="ChEBI" id="CHEBI:57498"/>
        <dbReference type="ChEBI" id="CHEBI:456216"/>
        <dbReference type="EC" id="2.4.1.21"/>
    </reaction>
</comment>
<proteinExistence type="inferred from homology"/>
<evidence type="ECO:0000256" key="2">
    <source>
        <dbReference type="ARBA" id="ARBA00002764"/>
    </source>
</evidence>
<keyword evidence="6 7" id="KW-0320">Glycogen biosynthesis</keyword>
<dbReference type="Pfam" id="PF00534">
    <property type="entry name" value="Glycos_transf_1"/>
    <property type="match status" value="1"/>
</dbReference>
<evidence type="ECO:0000313" key="11">
    <source>
        <dbReference type="Proteomes" id="UP000323569"/>
    </source>
</evidence>
<dbReference type="HAMAP" id="MF_00484">
    <property type="entry name" value="Glycogen_synth"/>
    <property type="match status" value="1"/>
</dbReference>
<dbReference type="UniPathway" id="UPA00164"/>
<dbReference type="InterPro" id="IPR013534">
    <property type="entry name" value="Starch_synth_cat_dom"/>
</dbReference>
<reference evidence="10 11" key="1">
    <citation type="submission" date="2018-09" db="EMBL/GenBank/DDBJ databases">
        <title>Evolutionary history of phycoerythrin pigmentation in the water bloom-forming cyanobacterium Microcystis aeruginosa.</title>
        <authorList>
            <person name="Tanabe Y."/>
            <person name="Tanabe Y."/>
            <person name="Yamaguchi H."/>
        </authorList>
    </citation>
    <scope>NUCLEOTIDE SEQUENCE [LARGE SCALE GENOMIC DNA]</scope>
    <source>
        <strain evidence="10 11">NIES-2519</strain>
    </source>
</reference>
<dbReference type="Pfam" id="PF08323">
    <property type="entry name" value="Glyco_transf_5"/>
    <property type="match status" value="1"/>
</dbReference>
<dbReference type="EC" id="2.4.1.21" evidence="7"/>
<evidence type="ECO:0000256" key="3">
    <source>
        <dbReference type="ARBA" id="ARBA00010281"/>
    </source>
</evidence>